<proteinExistence type="predicted"/>
<dbReference type="SUPFAM" id="SSF53474">
    <property type="entry name" value="alpha/beta-Hydrolases"/>
    <property type="match status" value="1"/>
</dbReference>
<dbReference type="RefSeq" id="WP_343801644.1">
    <property type="nucleotide sequence ID" value="NZ_BAAAET010000001.1"/>
</dbReference>
<dbReference type="GO" id="GO:0016787">
    <property type="term" value="F:hydrolase activity"/>
    <property type="evidence" value="ECO:0007669"/>
    <property type="project" value="UniProtKB-KW"/>
</dbReference>
<feature type="domain" description="AB hydrolase-1" evidence="1">
    <location>
        <begin position="46"/>
        <end position="255"/>
    </location>
</feature>
<comment type="caution">
    <text evidence="2">The sequence shown here is derived from an EMBL/GenBank/DDBJ whole genome shotgun (WGS) entry which is preliminary data.</text>
</comment>
<evidence type="ECO:0000313" key="3">
    <source>
        <dbReference type="Proteomes" id="UP001499915"/>
    </source>
</evidence>
<evidence type="ECO:0000259" key="1">
    <source>
        <dbReference type="Pfam" id="PF12697"/>
    </source>
</evidence>
<evidence type="ECO:0000313" key="2">
    <source>
        <dbReference type="EMBL" id="GAA0682700.1"/>
    </source>
</evidence>
<dbReference type="PANTHER" id="PTHR43798">
    <property type="entry name" value="MONOACYLGLYCEROL LIPASE"/>
    <property type="match status" value="1"/>
</dbReference>
<keyword evidence="3" id="KW-1185">Reference proteome</keyword>
<dbReference type="InterPro" id="IPR050266">
    <property type="entry name" value="AB_hydrolase_sf"/>
</dbReference>
<accession>A0ABN1I298</accession>
<keyword evidence="2" id="KW-0378">Hydrolase</keyword>
<dbReference type="InterPro" id="IPR000073">
    <property type="entry name" value="AB_hydrolase_1"/>
</dbReference>
<reference evidence="2 3" key="1">
    <citation type="journal article" date="2019" name="Int. J. Syst. Evol. Microbiol.">
        <title>The Global Catalogue of Microorganisms (GCM) 10K type strain sequencing project: providing services to taxonomists for standard genome sequencing and annotation.</title>
        <authorList>
            <consortium name="The Broad Institute Genomics Platform"/>
            <consortium name="The Broad Institute Genome Sequencing Center for Infectious Disease"/>
            <person name="Wu L."/>
            <person name="Ma J."/>
        </authorList>
    </citation>
    <scope>NUCLEOTIDE SEQUENCE [LARGE SCALE GENOMIC DNA]</scope>
    <source>
        <strain evidence="2 3">JCM 15134</strain>
    </source>
</reference>
<gene>
    <name evidence="2" type="ORF">GCM10009104_04560</name>
</gene>
<protein>
    <submittedName>
        <fullName evidence="2">Alpha/beta hydrolase</fullName>
    </submittedName>
</protein>
<dbReference type="EMBL" id="BAAAET010000001">
    <property type="protein sequence ID" value="GAA0682700.1"/>
    <property type="molecule type" value="Genomic_DNA"/>
</dbReference>
<sequence>MSSIEWQDQQVQLNDGVSLQLRWGRQPSGEGRPVIVLLHEALGCIDMWKRFPQLLAEATGLDVLIYERRGYGRSTPIALPRPDDYLLEEGEVWLPQLLDRLGLEQVILFGHSDGGSVAQIGASSCPEQVVSIITLAAHIYVDHLTLAGIREATERYQTTDLPQRLARYHGERTDLIFRAWSETWLRPSCYENMDLRPQLAKIQCPALIMQGDRDEYGVPEQVTDACATIGAHAEAHFIGDCGHVPHLEKPAEVLAQTTDFLRRIGVLSAA</sequence>
<organism evidence="2 3">
    <name type="scientific">Marinobacterium maritimum</name>
    <dbReference type="NCBI Taxonomy" id="500162"/>
    <lineage>
        <taxon>Bacteria</taxon>
        <taxon>Pseudomonadati</taxon>
        <taxon>Pseudomonadota</taxon>
        <taxon>Gammaproteobacteria</taxon>
        <taxon>Oceanospirillales</taxon>
        <taxon>Oceanospirillaceae</taxon>
        <taxon>Marinobacterium</taxon>
    </lineage>
</organism>
<dbReference type="Gene3D" id="3.40.50.1820">
    <property type="entry name" value="alpha/beta hydrolase"/>
    <property type="match status" value="1"/>
</dbReference>
<dbReference type="Pfam" id="PF12697">
    <property type="entry name" value="Abhydrolase_6"/>
    <property type="match status" value="1"/>
</dbReference>
<dbReference type="Proteomes" id="UP001499915">
    <property type="component" value="Unassembled WGS sequence"/>
</dbReference>
<dbReference type="InterPro" id="IPR029058">
    <property type="entry name" value="AB_hydrolase_fold"/>
</dbReference>
<name>A0ABN1I298_9GAMM</name>
<dbReference type="PANTHER" id="PTHR43798:SF33">
    <property type="entry name" value="HYDROLASE, PUTATIVE (AFU_ORTHOLOGUE AFUA_2G14860)-RELATED"/>
    <property type="match status" value="1"/>
</dbReference>